<proteinExistence type="predicted"/>
<accession>A0ACB8A1M8</accession>
<dbReference type="EMBL" id="MU267962">
    <property type="protein sequence ID" value="KAH7906904.1"/>
    <property type="molecule type" value="Genomic_DNA"/>
</dbReference>
<sequence>MAQKDLPDALSELRPIIQDYFGSDFRGTLLTDLLSTGASDDGSEIPAFRNSDPTVLPDNIYTKLLACINREPGPAHFISYRSPPSHLAQFLEPQAQYRKSIRYRGIVFATAAQHTGNSYVLFRKYPGGNACAGQIHQIFVHSRTSKDGQLRTEFFYVIRPLLALDSDQAAHDPYRFFALLDTQLYKDEFDPEEVVVRTTDIVSHFASCPYENPEMQGKYRVVVSLDRVSTKLYDVFVCRAQRLVCQN</sequence>
<protein>
    <submittedName>
        <fullName evidence="1">Uncharacterized protein</fullName>
    </submittedName>
</protein>
<evidence type="ECO:0000313" key="2">
    <source>
        <dbReference type="Proteomes" id="UP000790377"/>
    </source>
</evidence>
<dbReference type="Proteomes" id="UP000790377">
    <property type="component" value="Unassembled WGS sequence"/>
</dbReference>
<evidence type="ECO:0000313" key="1">
    <source>
        <dbReference type="EMBL" id="KAH7906904.1"/>
    </source>
</evidence>
<organism evidence="1 2">
    <name type="scientific">Hygrophoropsis aurantiaca</name>
    <dbReference type="NCBI Taxonomy" id="72124"/>
    <lineage>
        <taxon>Eukaryota</taxon>
        <taxon>Fungi</taxon>
        <taxon>Dikarya</taxon>
        <taxon>Basidiomycota</taxon>
        <taxon>Agaricomycotina</taxon>
        <taxon>Agaricomycetes</taxon>
        <taxon>Agaricomycetidae</taxon>
        <taxon>Boletales</taxon>
        <taxon>Coniophorineae</taxon>
        <taxon>Hygrophoropsidaceae</taxon>
        <taxon>Hygrophoropsis</taxon>
    </lineage>
</organism>
<keyword evidence="2" id="KW-1185">Reference proteome</keyword>
<gene>
    <name evidence="1" type="ORF">BJ138DRAFT_566339</name>
</gene>
<comment type="caution">
    <text evidence="1">The sequence shown here is derived from an EMBL/GenBank/DDBJ whole genome shotgun (WGS) entry which is preliminary data.</text>
</comment>
<reference evidence="1" key="1">
    <citation type="journal article" date="2021" name="New Phytol.">
        <title>Evolutionary innovations through gain and loss of genes in the ectomycorrhizal Boletales.</title>
        <authorList>
            <person name="Wu G."/>
            <person name="Miyauchi S."/>
            <person name="Morin E."/>
            <person name="Kuo A."/>
            <person name="Drula E."/>
            <person name="Varga T."/>
            <person name="Kohler A."/>
            <person name="Feng B."/>
            <person name="Cao Y."/>
            <person name="Lipzen A."/>
            <person name="Daum C."/>
            <person name="Hundley H."/>
            <person name="Pangilinan J."/>
            <person name="Johnson J."/>
            <person name="Barry K."/>
            <person name="LaButti K."/>
            <person name="Ng V."/>
            <person name="Ahrendt S."/>
            <person name="Min B."/>
            <person name="Choi I.G."/>
            <person name="Park H."/>
            <person name="Plett J.M."/>
            <person name="Magnuson J."/>
            <person name="Spatafora J.W."/>
            <person name="Nagy L.G."/>
            <person name="Henrissat B."/>
            <person name="Grigoriev I.V."/>
            <person name="Yang Z.L."/>
            <person name="Xu J."/>
            <person name="Martin F.M."/>
        </authorList>
    </citation>
    <scope>NUCLEOTIDE SEQUENCE</scope>
    <source>
        <strain evidence="1">ATCC 28755</strain>
    </source>
</reference>
<name>A0ACB8A1M8_9AGAM</name>